<sequence length="121" mass="13268">MAFPISTAAGLEIVAEEGPSGSSAQQQQAWRPPRVELKDALSSLQQTFVVSDATRPYCPIFYSSEGFFTMTGYSPKGDKAQGYFGLTTSKKGSRPPRQQDKFHLDGAVSIGKYPRLWSVFP</sequence>
<dbReference type="PANTHER" id="PTHR47429">
    <property type="entry name" value="PROTEIN TWIN LOV 1"/>
    <property type="match status" value="1"/>
</dbReference>
<dbReference type="HOGENOM" id="CLU_2041622_0_0_1"/>
<dbReference type="PaxDb" id="65489-OBART04G19270.1"/>
<dbReference type="Proteomes" id="UP000026960">
    <property type="component" value="Chromosome 4"/>
</dbReference>
<evidence type="ECO:0000256" key="3">
    <source>
        <dbReference type="ARBA" id="ARBA00022991"/>
    </source>
</evidence>
<evidence type="ECO:0000256" key="2">
    <source>
        <dbReference type="ARBA" id="ARBA00022643"/>
    </source>
</evidence>
<evidence type="ECO:0000256" key="1">
    <source>
        <dbReference type="ARBA" id="ARBA00022630"/>
    </source>
</evidence>
<dbReference type="AlphaFoldDB" id="A0A0D3FY54"/>
<evidence type="ECO:0000313" key="4">
    <source>
        <dbReference type="EnsemblPlants" id="OBART04G19270.1"/>
    </source>
</evidence>
<keyword evidence="3" id="KW-0157">Chromophore</keyword>
<dbReference type="GO" id="GO:0005634">
    <property type="term" value="C:nucleus"/>
    <property type="evidence" value="ECO:0007669"/>
    <property type="project" value="TreeGrafter"/>
</dbReference>
<dbReference type="STRING" id="65489.A0A0D3FY54"/>
<evidence type="ECO:0008006" key="6">
    <source>
        <dbReference type="Google" id="ProtNLM"/>
    </source>
</evidence>
<dbReference type="Gramene" id="OBART04G19270.1">
    <property type="protein sequence ID" value="OBART04G19270.1"/>
    <property type="gene ID" value="OBART04G19270"/>
</dbReference>
<proteinExistence type="predicted"/>
<reference evidence="4" key="2">
    <citation type="submission" date="2015-03" db="UniProtKB">
        <authorList>
            <consortium name="EnsemblPlants"/>
        </authorList>
    </citation>
    <scope>IDENTIFICATION</scope>
</reference>
<dbReference type="EnsemblPlants" id="OBART04G19270.1">
    <property type="protein sequence ID" value="OBART04G19270.1"/>
    <property type="gene ID" value="OBART04G19270"/>
</dbReference>
<keyword evidence="2" id="KW-0288">FMN</keyword>
<dbReference type="PANTHER" id="PTHR47429:SF8">
    <property type="entry name" value="PHOTOTROPIN-1-LIKE"/>
    <property type="match status" value="1"/>
</dbReference>
<organism evidence="4">
    <name type="scientific">Oryza barthii</name>
    <dbReference type="NCBI Taxonomy" id="65489"/>
    <lineage>
        <taxon>Eukaryota</taxon>
        <taxon>Viridiplantae</taxon>
        <taxon>Streptophyta</taxon>
        <taxon>Embryophyta</taxon>
        <taxon>Tracheophyta</taxon>
        <taxon>Spermatophyta</taxon>
        <taxon>Magnoliopsida</taxon>
        <taxon>Liliopsida</taxon>
        <taxon>Poales</taxon>
        <taxon>Poaceae</taxon>
        <taxon>BOP clade</taxon>
        <taxon>Oryzoideae</taxon>
        <taxon>Oryzeae</taxon>
        <taxon>Oryzinae</taxon>
        <taxon>Oryza</taxon>
    </lineage>
</organism>
<name>A0A0D3FY54_9ORYZ</name>
<keyword evidence="1" id="KW-0285">Flavoprotein</keyword>
<keyword evidence="5" id="KW-1185">Reference proteome</keyword>
<evidence type="ECO:0000313" key="5">
    <source>
        <dbReference type="Proteomes" id="UP000026960"/>
    </source>
</evidence>
<accession>A0A0D3FY54</accession>
<dbReference type="Gene3D" id="3.30.450.20">
    <property type="entry name" value="PAS domain"/>
    <property type="match status" value="1"/>
</dbReference>
<reference evidence="4" key="1">
    <citation type="journal article" date="2009" name="Rice">
        <title>De Novo Next Generation Sequencing of Plant Genomes.</title>
        <authorList>
            <person name="Rounsley S."/>
            <person name="Marri P.R."/>
            <person name="Yu Y."/>
            <person name="He R."/>
            <person name="Sisneros N."/>
            <person name="Goicoechea J.L."/>
            <person name="Lee S.J."/>
            <person name="Angelova A."/>
            <person name="Kudrna D."/>
            <person name="Luo M."/>
            <person name="Affourtit J."/>
            <person name="Desany B."/>
            <person name="Knight J."/>
            <person name="Niazi F."/>
            <person name="Egholm M."/>
            <person name="Wing R.A."/>
        </authorList>
    </citation>
    <scope>NUCLEOTIDE SEQUENCE [LARGE SCALE GENOMIC DNA]</scope>
    <source>
        <strain evidence="4">cv. IRGC 105608</strain>
    </source>
</reference>
<protein>
    <recommendedName>
        <fullName evidence="6">PAS domain-containing protein</fullName>
    </recommendedName>
</protein>